<dbReference type="InterPro" id="IPR011993">
    <property type="entry name" value="PH-like_dom_sf"/>
</dbReference>
<proteinExistence type="predicted"/>
<accession>A0A819S4C6</accession>
<dbReference type="AlphaFoldDB" id="A0A819S4C6"/>
<evidence type="ECO:0000313" key="4">
    <source>
        <dbReference type="Proteomes" id="UP000663836"/>
    </source>
</evidence>
<reference evidence="3" key="1">
    <citation type="submission" date="2021-02" db="EMBL/GenBank/DDBJ databases">
        <authorList>
            <person name="Nowell W R."/>
        </authorList>
    </citation>
    <scope>NUCLEOTIDE SEQUENCE</scope>
</reference>
<feature type="domain" description="RanBD1" evidence="2">
    <location>
        <begin position="229"/>
        <end position="281"/>
    </location>
</feature>
<name>A0A819S4C6_9BILA</name>
<comment type="caution">
    <text evidence="3">The sequence shown here is derived from an EMBL/GenBank/DDBJ whole genome shotgun (WGS) entry which is preliminary data.</text>
</comment>
<dbReference type="InterPro" id="IPR000156">
    <property type="entry name" value="Ran_bind_dom"/>
</dbReference>
<dbReference type="Proteomes" id="UP000663836">
    <property type="component" value="Unassembled WGS sequence"/>
</dbReference>
<feature type="region of interest" description="Disordered" evidence="1">
    <location>
        <begin position="210"/>
        <end position="229"/>
    </location>
</feature>
<dbReference type="EMBL" id="CAJOBD010006330">
    <property type="protein sequence ID" value="CAF4058134.1"/>
    <property type="molecule type" value="Genomic_DNA"/>
</dbReference>
<evidence type="ECO:0000313" key="3">
    <source>
        <dbReference type="EMBL" id="CAF4058134.1"/>
    </source>
</evidence>
<feature type="compositionally biased region" description="Acidic residues" evidence="1">
    <location>
        <begin position="214"/>
        <end position="226"/>
    </location>
</feature>
<organism evidence="3 4">
    <name type="scientific">Rotaria sordida</name>
    <dbReference type="NCBI Taxonomy" id="392033"/>
    <lineage>
        <taxon>Eukaryota</taxon>
        <taxon>Metazoa</taxon>
        <taxon>Spiralia</taxon>
        <taxon>Gnathifera</taxon>
        <taxon>Rotifera</taxon>
        <taxon>Eurotatoria</taxon>
        <taxon>Bdelloidea</taxon>
        <taxon>Philodinida</taxon>
        <taxon>Philodinidae</taxon>
        <taxon>Rotaria</taxon>
    </lineage>
</organism>
<evidence type="ECO:0000256" key="1">
    <source>
        <dbReference type="SAM" id="MobiDB-lite"/>
    </source>
</evidence>
<sequence length="287" mass="31295">MGDGNKYLASLVTTIPKMRHDLLEYDRLVNLRVVLKNSMNNITSTNGQYQIQKQIDAVEEEFKMVFEDIKTEFALLMALENEYVGEEQGANDVVNQEQDQSCQPGLTSIFGTSTPINNPSGSIFDGNASLKSSTNTNSGFSFPGFAATSTSNTTTTTTTNTSSTFSFGSKLASANKPVFAMNDRSTSNGTEQRVFAGQDSCIFGTNATIKTNTNEDDEGDGEDDSYEPNVSFKPIVQLSAVEVKTAMDFADGEAKHETLCLKFKSSDTAKRFVKQFNEAKQATIKAQ</sequence>
<dbReference type="SUPFAM" id="SSF50729">
    <property type="entry name" value="PH domain-like"/>
    <property type="match status" value="1"/>
</dbReference>
<gene>
    <name evidence="3" type="ORF">JBS370_LOCUS29428</name>
</gene>
<dbReference type="Pfam" id="PF00638">
    <property type="entry name" value="Ran_BP1"/>
    <property type="match status" value="1"/>
</dbReference>
<dbReference type="Gene3D" id="2.30.29.30">
    <property type="entry name" value="Pleckstrin-homology domain (PH domain)/Phosphotyrosine-binding domain (PTB)"/>
    <property type="match status" value="1"/>
</dbReference>
<evidence type="ECO:0000259" key="2">
    <source>
        <dbReference type="Pfam" id="PF00638"/>
    </source>
</evidence>
<protein>
    <recommendedName>
        <fullName evidence="2">RanBD1 domain-containing protein</fullName>
    </recommendedName>
</protein>